<dbReference type="AlphaFoldDB" id="A0AAV8XAD5"/>
<dbReference type="EMBL" id="JANEYF010003523">
    <property type="protein sequence ID" value="KAJ8935738.1"/>
    <property type="molecule type" value="Genomic_DNA"/>
</dbReference>
<evidence type="ECO:0000313" key="1">
    <source>
        <dbReference type="EMBL" id="KAJ8935738.1"/>
    </source>
</evidence>
<name>A0AAV8XAD5_9CUCU</name>
<organism evidence="1 2">
    <name type="scientific">Rhamnusium bicolor</name>
    <dbReference type="NCBI Taxonomy" id="1586634"/>
    <lineage>
        <taxon>Eukaryota</taxon>
        <taxon>Metazoa</taxon>
        <taxon>Ecdysozoa</taxon>
        <taxon>Arthropoda</taxon>
        <taxon>Hexapoda</taxon>
        <taxon>Insecta</taxon>
        <taxon>Pterygota</taxon>
        <taxon>Neoptera</taxon>
        <taxon>Endopterygota</taxon>
        <taxon>Coleoptera</taxon>
        <taxon>Polyphaga</taxon>
        <taxon>Cucujiformia</taxon>
        <taxon>Chrysomeloidea</taxon>
        <taxon>Cerambycidae</taxon>
        <taxon>Lepturinae</taxon>
        <taxon>Rhagiini</taxon>
        <taxon>Rhamnusium</taxon>
    </lineage>
</organism>
<evidence type="ECO:0000313" key="2">
    <source>
        <dbReference type="Proteomes" id="UP001162156"/>
    </source>
</evidence>
<sequence>MAGRYWLNGFMQRNPQIRPRKAQNLNPARAQKLNKFIVNDNFIKLEEIMRAMNIIDKPERNNIDEKDCRLCLHHQQKVLARKDAQRVHLVANEHGQNVSIVVCGNAIGTARRYLQ</sequence>
<keyword evidence="2" id="KW-1185">Reference proteome</keyword>
<protein>
    <recommendedName>
        <fullName evidence="3">HTH CENPB-type domain-containing protein</fullName>
    </recommendedName>
</protein>
<gene>
    <name evidence="1" type="ORF">NQ314_012663</name>
</gene>
<reference evidence="1" key="1">
    <citation type="journal article" date="2023" name="Insect Mol. Biol.">
        <title>Genome sequencing provides insights into the evolution of gene families encoding plant cell wall-degrading enzymes in longhorned beetles.</title>
        <authorList>
            <person name="Shin N.R."/>
            <person name="Okamura Y."/>
            <person name="Kirsch R."/>
            <person name="Pauchet Y."/>
        </authorList>
    </citation>
    <scope>NUCLEOTIDE SEQUENCE</scope>
    <source>
        <strain evidence="1">RBIC_L_NR</strain>
    </source>
</reference>
<proteinExistence type="predicted"/>
<comment type="caution">
    <text evidence="1">The sequence shown here is derived from an EMBL/GenBank/DDBJ whole genome shotgun (WGS) entry which is preliminary data.</text>
</comment>
<dbReference type="Proteomes" id="UP001162156">
    <property type="component" value="Unassembled WGS sequence"/>
</dbReference>
<evidence type="ECO:0008006" key="3">
    <source>
        <dbReference type="Google" id="ProtNLM"/>
    </source>
</evidence>
<accession>A0AAV8XAD5</accession>